<reference evidence="1" key="1">
    <citation type="submission" date="2018-04" db="EMBL/GenBank/DDBJ databases">
        <title>WGS assembly of Panicum hallii.</title>
        <authorList>
            <person name="Lovell J."/>
            <person name="Jenkins J."/>
            <person name="Lowry D."/>
            <person name="Mamidi S."/>
            <person name="Sreedasyam A."/>
            <person name="Weng X."/>
            <person name="Barry K."/>
            <person name="Bonette J."/>
            <person name="Campitelli B."/>
            <person name="Daum C."/>
            <person name="Gordon S."/>
            <person name="Gould B."/>
            <person name="Lipzen A."/>
            <person name="Macqueen A."/>
            <person name="Palacio-Mejia J."/>
            <person name="Plott C."/>
            <person name="Shakirov E."/>
            <person name="Shu S."/>
            <person name="Yoshinaga Y."/>
            <person name="Zane M."/>
            <person name="Rokhsar D."/>
            <person name="Grimwood J."/>
            <person name="Schmutz J."/>
            <person name="Juenger T."/>
        </authorList>
    </citation>
    <scope>NUCLEOTIDE SEQUENCE [LARGE SCALE GENOMIC DNA]</scope>
    <source>
        <strain evidence="1">FIL2</strain>
    </source>
</reference>
<dbReference type="Gramene" id="PVH48539">
    <property type="protein sequence ID" value="PVH48539"/>
    <property type="gene ID" value="PAHAL_4G352300"/>
</dbReference>
<organism evidence="1">
    <name type="scientific">Panicum hallii</name>
    <dbReference type="NCBI Taxonomy" id="206008"/>
    <lineage>
        <taxon>Eukaryota</taxon>
        <taxon>Viridiplantae</taxon>
        <taxon>Streptophyta</taxon>
        <taxon>Embryophyta</taxon>
        <taxon>Tracheophyta</taxon>
        <taxon>Spermatophyta</taxon>
        <taxon>Magnoliopsida</taxon>
        <taxon>Liliopsida</taxon>
        <taxon>Poales</taxon>
        <taxon>Poaceae</taxon>
        <taxon>PACMAD clade</taxon>
        <taxon>Panicoideae</taxon>
        <taxon>Panicodae</taxon>
        <taxon>Paniceae</taxon>
        <taxon>Panicinae</taxon>
        <taxon>Panicum</taxon>
        <taxon>Panicum sect. Panicum</taxon>
    </lineage>
</organism>
<sequence length="72" mass="7764">MSLFCHAGAAVFCNIEAARSRLSTNTSDSSHFMTISSTLKHHVSTGYKIAFREEKKDTGTEGIYGAGCTIFA</sequence>
<dbReference type="EMBL" id="CM008049">
    <property type="protein sequence ID" value="PVH48539.1"/>
    <property type="molecule type" value="Genomic_DNA"/>
</dbReference>
<name>A0A2T8JF56_9POAL</name>
<dbReference type="AlphaFoldDB" id="A0A2T8JF56"/>
<proteinExistence type="predicted"/>
<gene>
    <name evidence="1" type="ORF">PAHAL_4G352300</name>
</gene>
<dbReference type="Proteomes" id="UP000243499">
    <property type="component" value="Chromosome 4"/>
</dbReference>
<accession>A0A2T8JF56</accession>
<protein>
    <submittedName>
        <fullName evidence="1">Uncharacterized protein</fullName>
    </submittedName>
</protein>
<evidence type="ECO:0000313" key="1">
    <source>
        <dbReference type="EMBL" id="PVH48539.1"/>
    </source>
</evidence>